<dbReference type="AlphaFoldDB" id="A0A3S1ATP1"/>
<evidence type="ECO:0000313" key="4">
    <source>
        <dbReference type="Proteomes" id="UP000276103"/>
    </source>
</evidence>
<dbReference type="PROSITE" id="PS50887">
    <property type="entry name" value="GGDEF"/>
    <property type="match status" value="1"/>
</dbReference>
<dbReference type="InterPro" id="IPR029787">
    <property type="entry name" value="Nucleotide_cyclase"/>
</dbReference>
<organism evidence="3 4">
    <name type="scientific">Trichormus variabilis SAG 1403-4b</name>
    <dbReference type="NCBI Taxonomy" id="447716"/>
    <lineage>
        <taxon>Bacteria</taxon>
        <taxon>Bacillati</taxon>
        <taxon>Cyanobacteriota</taxon>
        <taxon>Cyanophyceae</taxon>
        <taxon>Nostocales</taxon>
        <taxon>Nostocaceae</taxon>
        <taxon>Trichormus</taxon>
    </lineage>
</organism>
<dbReference type="RefSeq" id="WP_127052590.1">
    <property type="nucleotide sequence ID" value="NZ_RSCM01000002.1"/>
</dbReference>
<dbReference type="InterPro" id="IPR000160">
    <property type="entry name" value="GGDEF_dom"/>
</dbReference>
<comment type="caution">
    <text evidence="3">The sequence shown here is derived from an EMBL/GenBank/DDBJ whole genome shotgun (WGS) entry which is preliminary data.</text>
</comment>
<dbReference type="GO" id="GO:0052621">
    <property type="term" value="F:diguanylate cyclase activity"/>
    <property type="evidence" value="ECO:0007669"/>
    <property type="project" value="TreeGrafter"/>
</dbReference>
<dbReference type="InterPro" id="IPR043128">
    <property type="entry name" value="Rev_trsase/Diguanyl_cyclase"/>
</dbReference>
<proteinExistence type="predicted"/>
<dbReference type="Gene3D" id="3.30.70.270">
    <property type="match status" value="1"/>
</dbReference>
<dbReference type="CDD" id="cd01949">
    <property type="entry name" value="GGDEF"/>
    <property type="match status" value="1"/>
</dbReference>
<dbReference type="InterPro" id="IPR027417">
    <property type="entry name" value="P-loop_NTPase"/>
</dbReference>
<sequence>MLNQQGIFQMEENIPLPGDPLPFNSRFYIERPPIESDAYKELSKPGGLLRIRASCNMGKSSLMLRLIHQAMNQGYLIVSIDFQQADSQIFTSLDKFLRWFCINIARQLSLTPNLNDYWDEDIGSKVSASVYFEGYLLKHIQSPLVLVLNEVNYIFEHLQIAKDFLPLLRSWHEKAKQTKIWQKLRLVVIHSTEVYIPLNVNQSPFNVGLCLKIPEFNAEQVKEFARQHELNWFDSSAVKQLMELVGGHPYLIHLSLYHLQQQKISFPELLATAISHNGIYSNHLRYVLTILQSNKELSKAFAQIINSQKSTHISANLIYKLDSLGLIKKVGSDNFQPACEMYRLFFQKENLIAENNTSIRLAKLEEENEKLKILVNIDKLTQIANRRYFDNRFQLEWERMESTQEPIALILADIDKFKLFNDTYGHQAGDDCLNQVAQAISSVIKRADDLVARYGGEEFAVILPRTDAKGAIIIAEEIREKVKLWEIKIPSFTKYSQEINVAKVTISLGIACIIPQASLGLKELFEAADQALYQAKQVGRDRTILSSKFCYYKPGYK</sequence>
<protein>
    <recommendedName>
        <fullName evidence="2">GGDEF domain-containing protein</fullName>
    </recommendedName>
</protein>
<evidence type="ECO:0000259" key="2">
    <source>
        <dbReference type="PROSITE" id="PS50887"/>
    </source>
</evidence>
<dbReference type="SUPFAM" id="SSF52540">
    <property type="entry name" value="P-loop containing nucleoside triphosphate hydrolases"/>
    <property type="match status" value="1"/>
</dbReference>
<gene>
    <name evidence="3" type="ORF">DSM107003_10680</name>
</gene>
<dbReference type="PANTHER" id="PTHR45138">
    <property type="entry name" value="REGULATORY COMPONENTS OF SENSORY TRANSDUCTION SYSTEM"/>
    <property type="match status" value="1"/>
</dbReference>
<dbReference type="Pfam" id="PF00990">
    <property type="entry name" value="GGDEF"/>
    <property type="match status" value="1"/>
</dbReference>
<dbReference type="PANTHER" id="PTHR45138:SF9">
    <property type="entry name" value="DIGUANYLATE CYCLASE DGCM-RELATED"/>
    <property type="match status" value="1"/>
</dbReference>
<keyword evidence="1" id="KW-0175">Coiled coil</keyword>
<dbReference type="GO" id="GO:1902201">
    <property type="term" value="P:negative regulation of bacterial-type flagellum-dependent cell motility"/>
    <property type="evidence" value="ECO:0007669"/>
    <property type="project" value="TreeGrafter"/>
</dbReference>
<evidence type="ECO:0000256" key="1">
    <source>
        <dbReference type="SAM" id="Coils"/>
    </source>
</evidence>
<dbReference type="Gene3D" id="3.40.50.300">
    <property type="entry name" value="P-loop containing nucleotide triphosphate hydrolases"/>
    <property type="match status" value="1"/>
</dbReference>
<dbReference type="OrthoDB" id="5522963at2"/>
<dbReference type="NCBIfam" id="TIGR00254">
    <property type="entry name" value="GGDEF"/>
    <property type="match status" value="1"/>
</dbReference>
<dbReference type="EMBL" id="RSCM01000002">
    <property type="protein sequence ID" value="RUS99049.1"/>
    <property type="molecule type" value="Genomic_DNA"/>
</dbReference>
<dbReference type="Proteomes" id="UP000276103">
    <property type="component" value="Unassembled WGS sequence"/>
</dbReference>
<feature type="domain" description="GGDEF" evidence="2">
    <location>
        <begin position="405"/>
        <end position="548"/>
    </location>
</feature>
<name>A0A3S1ATP1_ANAVA</name>
<dbReference type="Pfam" id="PF14516">
    <property type="entry name" value="AAA_35"/>
    <property type="match status" value="1"/>
</dbReference>
<dbReference type="InterPro" id="IPR050469">
    <property type="entry name" value="Diguanylate_Cyclase"/>
</dbReference>
<evidence type="ECO:0000313" key="3">
    <source>
        <dbReference type="EMBL" id="RUS99049.1"/>
    </source>
</evidence>
<reference evidence="3 4" key="1">
    <citation type="journal article" date="2019" name="Genome Biol. Evol.">
        <title>Day and night: Metabolic profiles and evolutionary relationships of six axenic non-marine cyanobacteria.</title>
        <authorList>
            <person name="Will S.E."/>
            <person name="Henke P."/>
            <person name="Boedeker C."/>
            <person name="Huang S."/>
            <person name="Brinkmann H."/>
            <person name="Rohde M."/>
            <person name="Jarek M."/>
            <person name="Friedl T."/>
            <person name="Seufert S."/>
            <person name="Schumacher M."/>
            <person name="Overmann J."/>
            <person name="Neumann-Schaal M."/>
            <person name="Petersen J."/>
        </authorList>
    </citation>
    <scope>NUCLEOTIDE SEQUENCE [LARGE SCALE GENOMIC DNA]</scope>
    <source>
        <strain evidence="3 4">SAG 1403-4b</strain>
    </source>
</reference>
<dbReference type="GO" id="GO:0043709">
    <property type="term" value="P:cell adhesion involved in single-species biofilm formation"/>
    <property type="evidence" value="ECO:0007669"/>
    <property type="project" value="TreeGrafter"/>
</dbReference>
<accession>A0A3S1ATP1</accession>
<dbReference type="SUPFAM" id="SSF55073">
    <property type="entry name" value="Nucleotide cyclase"/>
    <property type="match status" value="1"/>
</dbReference>
<feature type="coiled-coil region" evidence="1">
    <location>
        <begin position="354"/>
        <end position="381"/>
    </location>
</feature>
<dbReference type="GO" id="GO:0005886">
    <property type="term" value="C:plasma membrane"/>
    <property type="evidence" value="ECO:0007669"/>
    <property type="project" value="TreeGrafter"/>
</dbReference>
<dbReference type="FunFam" id="3.30.70.270:FF:000001">
    <property type="entry name" value="Diguanylate cyclase domain protein"/>
    <property type="match status" value="1"/>
</dbReference>
<keyword evidence="4" id="KW-1185">Reference proteome</keyword>
<dbReference type="SMART" id="SM00267">
    <property type="entry name" value="GGDEF"/>
    <property type="match status" value="1"/>
</dbReference>